<feature type="domain" description="Major facilitator superfamily (MFS) profile" evidence="6">
    <location>
        <begin position="111"/>
        <end position="245"/>
    </location>
</feature>
<reference evidence="8" key="1">
    <citation type="submission" date="2025-08" db="UniProtKB">
        <authorList>
            <consortium name="RefSeq"/>
        </authorList>
    </citation>
    <scope>IDENTIFICATION</scope>
    <source>
        <tissue evidence="8">Gonads</tissue>
    </source>
</reference>
<feature type="transmembrane region" description="Helical" evidence="5">
    <location>
        <begin position="205"/>
        <end position="229"/>
    </location>
</feature>
<feature type="transmembrane region" description="Helical" evidence="5">
    <location>
        <begin position="20"/>
        <end position="43"/>
    </location>
</feature>
<evidence type="ECO:0000256" key="3">
    <source>
        <dbReference type="ARBA" id="ARBA00022989"/>
    </source>
</evidence>
<evidence type="ECO:0000313" key="7">
    <source>
        <dbReference type="Proteomes" id="UP000085678"/>
    </source>
</evidence>
<dbReference type="InterPro" id="IPR036259">
    <property type="entry name" value="MFS_trans_sf"/>
</dbReference>
<dbReference type="GO" id="GO:0016020">
    <property type="term" value="C:membrane"/>
    <property type="evidence" value="ECO:0007669"/>
    <property type="project" value="UniProtKB-SubCell"/>
</dbReference>
<proteinExistence type="predicted"/>
<dbReference type="GeneID" id="106155135"/>
<evidence type="ECO:0000256" key="2">
    <source>
        <dbReference type="ARBA" id="ARBA00022692"/>
    </source>
</evidence>
<dbReference type="RefSeq" id="XP_013385267.1">
    <property type="nucleotide sequence ID" value="XM_013529813.1"/>
</dbReference>
<protein>
    <submittedName>
        <fullName evidence="8">Solute carrier family 22 member 7-like</fullName>
    </submittedName>
</protein>
<evidence type="ECO:0000256" key="5">
    <source>
        <dbReference type="SAM" id="Phobius"/>
    </source>
</evidence>
<comment type="subcellular location">
    <subcellularLocation>
        <location evidence="1">Membrane</location>
        <topology evidence="1">Multi-pass membrane protein</topology>
    </subcellularLocation>
</comment>
<dbReference type="InterPro" id="IPR005828">
    <property type="entry name" value="MFS_sugar_transport-like"/>
</dbReference>
<dbReference type="KEGG" id="lak:106155135"/>
<dbReference type="Gene3D" id="1.20.1250.20">
    <property type="entry name" value="MFS general substrate transporter like domains"/>
    <property type="match status" value="1"/>
</dbReference>
<keyword evidence="2 5" id="KW-0812">Transmembrane</keyword>
<dbReference type="Pfam" id="PF00083">
    <property type="entry name" value="Sugar_tr"/>
    <property type="match status" value="1"/>
</dbReference>
<dbReference type="OrthoDB" id="2544694at2759"/>
<dbReference type="AlphaFoldDB" id="A0A1S3HGU5"/>
<dbReference type="PANTHER" id="PTHR24064">
    <property type="entry name" value="SOLUTE CARRIER FAMILY 22 MEMBER"/>
    <property type="match status" value="1"/>
</dbReference>
<gene>
    <name evidence="8" type="primary">LOC106155135</name>
</gene>
<organism evidence="7 8">
    <name type="scientific">Lingula anatina</name>
    <name type="common">Brachiopod</name>
    <name type="synonym">Lingula unguis</name>
    <dbReference type="NCBI Taxonomy" id="7574"/>
    <lineage>
        <taxon>Eukaryota</taxon>
        <taxon>Metazoa</taxon>
        <taxon>Spiralia</taxon>
        <taxon>Lophotrochozoa</taxon>
        <taxon>Brachiopoda</taxon>
        <taxon>Linguliformea</taxon>
        <taxon>Lingulata</taxon>
        <taxon>Lingulida</taxon>
        <taxon>Linguloidea</taxon>
        <taxon>Lingulidae</taxon>
        <taxon>Lingula</taxon>
    </lineage>
</organism>
<dbReference type="SUPFAM" id="SSF103473">
    <property type="entry name" value="MFS general substrate transporter"/>
    <property type="match status" value="1"/>
</dbReference>
<accession>A0A1S3HGU5</accession>
<dbReference type="GO" id="GO:0022857">
    <property type="term" value="F:transmembrane transporter activity"/>
    <property type="evidence" value="ECO:0007669"/>
    <property type="project" value="InterPro"/>
</dbReference>
<keyword evidence="4 5" id="KW-0472">Membrane</keyword>
<dbReference type="InterPro" id="IPR020846">
    <property type="entry name" value="MFS_dom"/>
</dbReference>
<dbReference type="PROSITE" id="PS50850">
    <property type="entry name" value="MFS"/>
    <property type="match status" value="1"/>
</dbReference>
<sequence>MHLDGLLQVIGEFGTYQRRQYFLVCLVGLYAILPLLATVFLAATPKHHCKLPAEHVARAERVYGNLSHEELLNLSIPWEENGGQLTRSSCKLYPWTRPNQTLTSYNETHSVPSVNETESIACPLGLEYSQDIYTSTVVSEFDLSCGREWMVGASQSAFFVGKVVGDALSGTISDRFGRRPTFLVAVMLSVSVGVVTALSPSMTVYIASLGLQGIITGCVFFSIYTLGMLRRDREINPMFLQLVTN</sequence>
<dbReference type="PROSITE" id="PS00216">
    <property type="entry name" value="SUGAR_TRANSPORT_1"/>
    <property type="match status" value="1"/>
</dbReference>
<dbReference type="Proteomes" id="UP000085678">
    <property type="component" value="Unplaced"/>
</dbReference>
<evidence type="ECO:0000256" key="1">
    <source>
        <dbReference type="ARBA" id="ARBA00004141"/>
    </source>
</evidence>
<evidence type="ECO:0000259" key="6">
    <source>
        <dbReference type="PROSITE" id="PS50850"/>
    </source>
</evidence>
<dbReference type="InterPro" id="IPR005829">
    <property type="entry name" value="Sugar_transporter_CS"/>
</dbReference>
<evidence type="ECO:0000313" key="8">
    <source>
        <dbReference type="RefSeq" id="XP_013385267.1"/>
    </source>
</evidence>
<evidence type="ECO:0000256" key="4">
    <source>
        <dbReference type="ARBA" id="ARBA00023136"/>
    </source>
</evidence>
<feature type="transmembrane region" description="Helical" evidence="5">
    <location>
        <begin position="181"/>
        <end position="199"/>
    </location>
</feature>
<keyword evidence="7" id="KW-1185">Reference proteome</keyword>
<name>A0A1S3HGU5_LINAN</name>
<dbReference type="InParanoid" id="A0A1S3HGU5"/>
<keyword evidence="3 5" id="KW-1133">Transmembrane helix</keyword>